<protein>
    <submittedName>
        <fullName evidence="1">Enzyme inhibitor</fullName>
    </submittedName>
</protein>
<evidence type="ECO:0000313" key="2">
    <source>
        <dbReference type="Proteomes" id="UP001164539"/>
    </source>
</evidence>
<name>A0ACC1YE54_MELAZ</name>
<dbReference type="Proteomes" id="UP001164539">
    <property type="component" value="Chromosome 4"/>
</dbReference>
<keyword evidence="2" id="KW-1185">Reference proteome</keyword>
<reference evidence="1 2" key="1">
    <citation type="journal article" date="2023" name="Science">
        <title>Complex scaffold remodeling in plant triterpene biosynthesis.</title>
        <authorList>
            <person name="De La Pena R."/>
            <person name="Hodgson H."/>
            <person name="Liu J.C."/>
            <person name="Stephenson M.J."/>
            <person name="Martin A.C."/>
            <person name="Owen C."/>
            <person name="Harkess A."/>
            <person name="Leebens-Mack J."/>
            <person name="Jimenez L.E."/>
            <person name="Osbourn A."/>
            <person name="Sattely E.S."/>
        </authorList>
    </citation>
    <scope>NUCLEOTIDE SEQUENCE [LARGE SCALE GENOMIC DNA]</scope>
    <source>
        <strain evidence="2">cv. JPN11</strain>
        <tissue evidence="1">Leaf</tissue>
    </source>
</reference>
<proteinExistence type="predicted"/>
<evidence type="ECO:0000313" key="1">
    <source>
        <dbReference type="EMBL" id="KAJ4721677.1"/>
    </source>
</evidence>
<sequence>MEEYGFCNSVFHQNLPSPSTDISGLTKITIDQSLDNATNTHSFVLNLLQNVSDPAEKNALIACENAYKIVEESFQTAAVNFVDKNYEAVADAERDTPRAQESCITSFGVPPNPPNPLVERNREMRILIAMSLVSARLLINGN</sequence>
<dbReference type="EMBL" id="CM051397">
    <property type="protein sequence ID" value="KAJ4721677.1"/>
    <property type="molecule type" value="Genomic_DNA"/>
</dbReference>
<comment type="caution">
    <text evidence="1">The sequence shown here is derived from an EMBL/GenBank/DDBJ whole genome shotgun (WGS) entry which is preliminary data.</text>
</comment>
<gene>
    <name evidence="1" type="ORF">OWV82_009335</name>
</gene>
<accession>A0ACC1YE54</accession>
<organism evidence="1 2">
    <name type="scientific">Melia azedarach</name>
    <name type="common">Chinaberry tree</name>
    <dbReference type="NCBI Taxonomy" id="155640"/>
    <lineage>
        <taxon>Eukaryota</taxon>
        <taxon>Viridiplantae</taxon>
        <taxon>Streptophyta</taxon>
        <taxon>Embryophyta</taxon>
        <taxon>Tracheophyta</taxon>
        <taxon>Spermatophyta</taxon>
        <taxon>Magnoliopsida</taxon>
        <taxon>eudicotyledons</taxon>
        <taxon>Gunneridae</taxon>
        <taxon>Pentapetalae</taxon>
        <taxon>rosids</taxon>
        <taxon>malvids</taxon>
        <taxon>Sapindales</taxon>
        <taxon>Meliaceae</taxon>
        <taxon>Melia</taxon>
    </lineage>
</organism>